<keyword evidence="1" id="KW-0808">Transferase</keyword>
<dbReference type="AlphaFoldDB" id="A0A2V0QA74"/>
<evidence type="ECO:0000313" key="1">
    <source>
        <dbReference type="EMBL" id="GBH09993.1"/>
    </source>
</evidence>
<sequence length="173" mass="18819">MRSSLMSFSWALSSAERAEDSSLQKVPVATACGRPPARTCEPLGLGGNGQVEHVTVLVDEVIHLVAGYSDDLMPVGEVAHQPPGKFDAPIAVRASAIQLLPQTLCEPFRLAKGMRLLSDEFQRRWRVSRGKRGFRGWQAHPLTDRDDANPSIAILEVREELGGHMLLRGVAAG</sequence>
<dbReference type="Proteomes" id="UP000247480">
    <property type="component" value="Unassembled WGS sequence"/>
</dbReference>
<dbReference type="EMBL" id="BGJZ01000140">
    <property type="protein sequence ID" value="GBH09993.1"/>
    <property type="molecule type" value="Genomic_DNA"/>
</dbReference>
<gene>
    <name evidence="1" type="ORF">KPSA1_03398</name>
</gene>
<comment type="caution">
    <text evidence="1">The sequence shown here is derived from an EMBL/GenBank/DDBJ whole genome shotgun (WGS) entry which is preliminary data.</text>
</comment>
<keyword evidence="1" id="KW-0489">Methyltransferase</keyword>
<protein>
    <submittedName>
        <fullName evidence="1">16S rRNA A1518 and A1519 N6-dimethyltransferase RsmA/KsgA/DIM1</fullName>
    </submittedName>
</protein>
<accession>A0A2V0QA74</accession>
<dbReference type="GO" id="GO:0032259">
    <property type="term" value="P:methylation"/>
    <property type="evidence" value="ECO:0007669"/>
    <property type="project" value="UniProtKB-KW"/>
</dbReference>
<evidence type="ECO:0000313" key="2">
    <source>
        <dbReference type="Proteomes" id="UP000247480"/>
    </source>
</evidence>
<organism evidence="1 2">
    <name type="scientific">Pseudomonas syringae pv. actinidiae</name>
    <dbReference type="NCBI Taxonomy" id="103796"/>
    <lineage>
        <taxon>Bacteria</taxon>
        <taxon>Pseudomonadati</taxon>
        <taxon>Pseudomonadota</taxon>
        <taxon>Gammaproteobacteria</taxon>
        <taxon>Pseudomonadales</taxon>
        <taxon>Pseudomonadaceae</taxon>
        <taxon>Pseudomonas</taxon>
        <taxon>Pseudomonas syringae</taxon>
    </lineage>
</organism>
<dbReference type="GO" id="GO:0008168">
    <property type="term" value="F:methyltransferase activity"/>
    <property type="evidence" value="ECO:0007669"/>
    <property type="project" value="UniProtKB-KW"/>
</dbReference>
<name>A0A2V0QA74_PSESF</name>
<proteinExistence type="predicted"/>
<reference evidence="1 2" key="1">
    <citation type="submission" date="2018-04" db="EMBL/GenBank/DDBJ databases">
        <title>Draft genome sequence of Pseudomonas syringae pv. actinidiae biovar 1 strains isolated from kiwifruit in Kagawa prefecture.</title>
        <authorList>
            <person name="Tabuchi M."/>
            <person name="Saito M."/>
            <person name="Fujiwara S."/>
            <person name="Sasa N."/>
            <person name="Akimitsu K."/>
            <person name="Gomi K."/>
            <person name="Konishi-Sugita S."/>
            <person name="Hamano K."/>
            <person name="Kataoka I."/>
        </authorList>
    </citation>
    <scope>NUCLEOTIDE SEQUENCE [LARGE SCALE GENOMIC DNA]</scope>
    <source>
        <strain evidence="1 2">MAFF212206</strain>
    </source>
</reference>